<gene>
    <name evidence="4" type="ORF">FYK55_22980</name>
</gene>
<comment type="caution">
    <text evidence="4">The sequence shown here is derived from an EMBL/GenBank/DDBJ whole genome shotgun (WGS) entry which is preliminary data.</text>
</comment>
<dbReference type="EMBL" id="VWOX01000016">
    <property type="protein sequence ID" value="KAA5539908.1"/>
    <property type="molecule type" value="Genomic_DNA"/>
</dbReference>
<keyword evidence="2" id="KW-0472">Membrane</keyword>
<feature type="transmembrane region" description="Helical" evidence="2">
    <location>
        <begin position="518"/>
        <end position="537"/>
    </location>
</feature>
<keyword evidence="2" id="KW-1133">Transmembrane helix</keyword>
<accession>A0A5M6CXF7</accession>
<sequence>MPRHLFFLLALLATPLIVGCEGCRETPTDEQNPNGTAERPEDSFTADPLVVYPADQNAMLSAAKPGHWMSAERGVRSNLGDTRGELLSRVSVPMRNVDMEMTGTLESCETIRPVVLPKGQMRGFDFRFRCPVPNSIETRQLTVSNRLLPRSGPPFEMRDKANILQGSEYFFVVLTTRPERFTRFQVADWTGSIERDLDRPITARNYRIVVPKAGSLLPLPETMLDMTSIAVILWDDVSEDALTPLQQTALADWIHFGGRLIVNGPAASDAVANTAIADLLPLTPTSNIELDSQASSQLMQNLSVESDRSLPKQLELVRSESSQIAVDGRLNAGAEAIPQTASLVLRRTLGRGNVIQPRFDLTSSWLEAWQSYDSFINGVILGRPPRRYVEPQGLGDPVASDLTLLFSGTNVRSDAAINSQLRIATRDSLLNLPEEQDDSGRRQSKPGSRFDRYSRVDAVTGLTAWNDDSDAIELMRTTLADEAGIEIPGSSMVIRALAMYLILLVPINYVVFRLINRLEYAWFAVPVIAVIGAAWAARQARLDIGFARSNTELAILETHAGYERAHVTRLVGIYNSLSSRYRLQFPTVDGAASPLDREPDPGTTVQPVFKTSFEEGPSLEDFAVPSNRMRYVHTEEIIELGGAIAMDSSDALSNGSQYELFDVVIVRKSDQGDAEVAWVGGLAAGESLPARFQPVEQLVVPGAMPMQADRLVRSFALPELLRDGETRMVARIDGSPSGLKIYPEARQRMSQTIAIVHLQHPAPAEPSIDDNLISDFRRVLKTELGSE</sequence>
<feature type="transmembrane region" description="Helical" evidence="2">
    <location>
        <begin position="492"/>
        <end position="511"/>
    </location>
</feature>
<evidence type="ECO:0000256" key="3">
    <source>
        <dbReference type="SAM" id="SignalP"/>
    </source>
</evidence>
<evidence type="ECO:0008006" key="6">
    <source>
        <dbReference type="Google" id="ProtNLM"/>
    </source>
</evidence>
<dbReference type="RefSeq" id="WP_150078972.1">
    <property type="nucleotide sequence ID" value="NZ_VWOX01000016.1"/>
</dbReference>
<organism evidence="4 5">
    <name type="scientific">Roseiconus nitratireducens</name>
    <dbReference type="NCBI Taxonomy" id="2605748"/>
    <lineage>
        <taxon>Bacteria</taxon>
        <taxon>Pseudomonadati</taxon>
        <taxon>Planctomycetota</taxon>
        <taxon>Planctomycetia</taxon>
        <taxon>Pirellulales</taxon>
        <taxon>Pirellulaceae</taxon>
        <taxon>Roseiconus</taxon>
    </lineage>
</organism>
<feature type="region of interest" description="Disordered" evidence="1">
    <location>
        <begin position="24"/>
        <end position="44"/>
    </location>
</feature>
<name>A0A5M6CXF7_9BACT</name>
<feature type="chain" id="PRO_5024433970" description="Cyclic di-GMP-binding protein" evidence="3">
    <location>
        <begin position="21"/>
        <end position="787"/>
    </location>
</feature>
<evidence type="ECO:0000313" key="4">
    <source>
        <dbReference type="EMBL" id="KAA5539908.1"/>
    </source>
</evidence>
<evidence type="ECO:0000256" key="1">
    <source>
        <dbReference type="SAM" id="MobiDB-lite"/>
    </source>
</evidence>
<dbReference type="PROSITE" id="PS51257">
    <property type="entry name" value="PROKAR_LIPOPROTEIN"/>
    <property type="match status" value="1"/>
</dbReference>
<dbReference type="Proteomes" id="UP000324479">
    <property type="component" value="Unassembled WGS sequence"/>
</dbReference>
<dbReference type="AlphaFoldDB" id="A0A5M6CXF7"/>
<feature type="signal peptide" evidence="3">
    <location>
        <begin position="1"/>
        <end position="20"/>
    </location>
</feature>
<evidence type="ECO:0000256" key="2">
    <source>
        <dbReference type="SAM" id="Phobius"/>
    </source>
</evidence>
<evidence type="ECO:0000313" key="5">
    <source>
        <dbReference type="Proteomes" id="UP000324479"/>
    </source>
</evidence>
<keyword evidence="3" id="KW-0732">Signal</keyword>
<dbReference type="Gene3D" id="3.40.50.880">
    <property type="match status" value="1"/>
</dbReference>
<proteinExistence type="predicted"/>
<reference evidence="4 5" key="1">
    <citation type="submission" date="2019-08" db="EMBL/GenBank/DDBJ databases">
        <authorList>
            <person name="Dhanesh K."/>
            <person name="Kumar G."/>
            <person name="Sasikala C."/>
            <person name="Venkata Ramana C."/>
        </authorList>
    </citation>
    <scope>NUCLEOTIDE SEQUENCE [LARGE SCALE GENOMIC DNA]</scope>
    <source>
        <strain evidence="4 5">JC645</strain>
    </source>
</reference>
<keyword evidence="5" id="KW-1185">Reference proteome</keyword>
<protein>
    <recommendedName>
        <fullName evidence="6">Cyclic di-GMP-binding protein</fullName>
    </recommendedName>
</protein>
<dbReference type="SUPFAM" id="SSF52317">
    <property type="entry name" value="Class I glutamine amidotransferase-like"/>
    <property type="match status" value="1"/>
</dbReference>
<keyword evidence="2" id="KW-0812">Transmembrane</keyword>
<dbReference type="InterPro" id="IPR029062">
    <property type="entry name" value="Class_I_gatase-like"/>
</dbReference>